<evidence type="ECO:0000313" key="4">
    <source>
        <dbReference type="Proteomes" id="UP000306102"/>
    </source>
</evidence>
<organism evidence="3 4">
    <name type="scientific">Camellia sinensis var. sinensis</name>
    <name type="common">China tea</name>
    <dbReference type="NCBI Taxonomy" id="542762"/>
    <lineage>
        <taxon>Eukaryota</taxon>
        <taxon>Viridiplantae</taxon>
        <taxon>Streptophyta</taxon>
        <taxon>Embryophyta</taxon>
        <taxon>Tracheophyta</taxon>
        <taxon>Spermatophyta</taxon>
        <taxon>Magnoliopsida</taxon>
        <taxon>eudicotyledons</taxon>
        <taxon>Gunneridae</taxon>
        <taxon>Pentapetalae</taxon>
        <taxon>asterids</taxon>
        <taxon>Ericales</taxon>
        <taxon>Theaceae</taxon>
        <taxon>Camellia</taxon>
    </lineage>
</organism>
<reference evidence="3 4" key="1">
    <citation type="journal article" date="2018" name="Proc. Natl. Acad. Sci. U.S.A.">
        <title>Draft genome sequence of Camellia sinensis var. sinensis provides insights into the evolution of the tea genome and tea quality.</title>
        <authorList>
            <person name="Wei C."/>
            <person name="Yang H."/>
            <person name="Wang S."/>
            <person name="Zhao J."/>
            <person name="Liu C."/>
            <person name="Gao L."/>
            <person name="Xia E."/>
            <person name="Lu Y."/>
            <person name="Tai Y."/>
            <person name="She G."/>
            <person name="Sun J."/>
            <person name="Cao H."/>
            <person name="Tong W."/>
            <person name="Gao Q."/>
            <person name="Li Y."/>
            <person name="Deng W."/>
            <person name="Jiang X."/>
            <person name="Wang W."/>
            <person name="Chen Q."/>
            <person name="Zhang S."/>
            <person name="Li H."/>
            <person name="Wu J."/>
            <person name="Wang P."/>
            <person name="Li P."/>
            <person name="Shi C."/>
            <person name="Zheng F."/>
            <person name="Jian J."/>
            <person name="Huang B."/>
            <person name="Shan D."/>
            <person name="Shi M."/>
            <person name="Fang C."/>
            <person name="Yue Y."/>
            <person name="Li F."/>
            <person name="Li D."/>
            <person name="Wei S."/>
            <person name="Han B."/>
            <person name="Jiang C."/>
            <person name="Yin Y."/>
            <person name="Xia T."/>
            <person name="Zhang Z."/>
            <person name="Bennetzen J.L."/>
            <person name="Zhao S."/>
            <person name="Wan X."/>
        </authorList>
    </citation>
    <scope>NUCLEOTIDE SEQUENCE [LARGE SCALE GENOMIC DNA]</scope>
    <source>
        <strain evidence="4">cv. Shuchazao</strain>
        <tissue evidence="3">Leaf</tissue>
    </source>
</reference>
<feature type="region of interest" description="Disordered" evidence="1">
    <location>
        <begin position="317"/>
        <end position="404"/>
    </location>
</feature>
<comment type="caution">
    <text evidence="3">The sequence shown here is derived from an EMBL/GenBank/DDBJ whole genome shotgun (WGS) entry which is preliminary data.</text>
</comment>
<sequence length="432" mass="48582">MENGTSENGVCSSESINGAQDVWSCNQSLASSADHLVSSDCKFWILKPFSLNSSDVGKHSYLKTCDTVGAFGSPESSGSGDGNNSSNNDGGSRVLRNSGGDILRDHYLCDGSSGGDNTTVPNVVVWSWEGLLDTIACRLFWNQSSLFGLRESHTSFRLVDLIERKGDRTGQCRSIPIYLASPSFAYIYLMMMMAYKLEGNTSSSEWTCDYRSENKILLFIIISAVFFYFRDSSCRRVEKVYELHRLYRIQKILMTNVEHGRPNGENQERWNFMRGISLTHMNDHQIHHHIHHKSRPGLDLEQPVNDEYIAETNGEIAQEIEDESEIQLTLGPTSYYRRKKKGETPRTSDSGPSFSSSSTGSSHMKRTNSGTNHTTRDGHLTGHKLGLTMVPDSNSGLQSGRRNSFDVEEQLNQDRLTLPPWLFQPRSMKFRT</sequence>
<protein>
    <submittedName>
        <fullName evidence="3">Uncharacterized protein</fullName>
    </submittedName>
</protein>
<feature type="compositionally biased region" description="Low complexity" evidence="1">
    <location>
        <begin position="347"/>
        <end position="362"/>
    </location>
</feature>
<keyword evidence="2" id="KW-0472">Membrane</keyword>
<evidence type="ECO:0000256" key="1">
    <source>
        <dbReference type="SAM" id="MobiDB-lite"/>
    </source>
</evidence>
<feature type="transmembrane region" description="Helical" evidence="2">
    <location>
        <begin position="175"/>
        <end position="194"/>
    </location>
</feature>
<feature type="transmembrane region" description="Helical" evidence="2">
    <location>
        <begin position="214"/>
        <end position="229"/>
    </location>
</feature>
<gene>
    <name evidence="3" type="ORF">TEA_024555</name>
</gene>
<evidence type="ECO:0000256" key="2">
    <source>
        <dbReference type="SAM" id="Phobius"/>
    </source>
</evidence>
<name>A0A4S4EN40_CAMSN</name>
<dbReference type="EMBL" id="SDRB02003248">
    <property type="protein sequence ID" value="THG18090.1"/>
    <property type="molecule type" value="Genomic_DNA"/>
</dbReference>
<keyword evidence="2" id="KW-0812">Transmembrane</keyword>
<dbReference type="Proteomes" id="UP000306102">
    <property type="component" value="Unassembled WGS sequence"/>
</dbReference>
<dbReference type="AlphaFoldDB" id="A0A4S4EN40"/>
<evidence type="ECO:0000313" key="3">
    <source>
        <dbReference type="EMBL" id="THG18090.1"/>
    </source>
</evidence>
<keyword evidence="2" id="KW-1133">Transmembrane helix</keyword>
<keyword evidence="4" id="KW-1185">Reference proteome</keyword>
<accession>A0A4S4EN40</accession>
<proteinExistence type="predicted"/>
<feature type="compositionally biased region" description="Polar residues" evidence="1">
    <location>
        <begin position="391"/>
        <end position="402"/>
    </location>
</feature>